<dbReference type="GO" id="GO:0031966">
    <property type="term" value="C:mitochondrial membrane"/>
    <property type="evidence" value="ECO:0007669"/>
    <property type="project" value="UniProtKB-SubCell"/>
</dbReference>
<dbReference type="Proteomes" id="UP000518752">
    <property type="component" value="Unassembled WGS sequence"/>
</dbReference>
<dbReference type="AlphaFoldDB" id="A0A8H5HVC2"/>
<keyword evidence="3 10" id="KW-0813">Transport</keyword>
<comment type="similarity">
    <text evidence="2 10">Belongs to the mitochondrial carrier (TC 2.A.29) family.</text>
</comment>
<evidence type="ECO:0008006" key="14">
    <source>
        <dbReference type="Google" id="ProtNLM"/>
    </source>
</evidence>
<dbReference type="GO" id="GO:0000064">
    <property type="term" value="F:L-ornithine transmembrane transporter activity"/>
    <property type="evidence" value="ECO:0007669"/>
    <property type="project" value="TreeGrafter"/>
</dbReference>
<evidence type="ECO:0000256" key="3">
    <source>
        <dbReference type="ARBA" id="ARBA00022448"/>
    </source>
</evidence>
<comment type="caution">
    <text evidence="12">The sequence shown here is derived from an EMBL/GenBank/DDBJ whole genome shotgun (WGS) entry which is preliminary data.</text>
</comment>
<dbReference type="InterPro" id="IPR050567">
    <property type="entry name" value="Mitochondrial_Carrier"/>
</dbReference>
<dbReference type="SUPFAM" id="SSF103506">
    <property type="entry name" value="Mitochondrial carrier"/>
    <property type="match status" value="1"/>
</dbReference>
<comment type="subcellular location">
    <subcellularLocation>
        <location evidence="1">Mitochondrion membrane</location>
        <topology evidence="1">Multi-pass membrane protein</topology>
    </subcellularLocation>
</comment>
<dbReference type="OrthoDB" id="2139348at2759"/>
<evidence type="ECO:0000256" key="11">
    <source>
        <dbReference type="SAM" id="MobiDB-lite"/>
    </source>
</evidence>
<dbReference type="InterPro" id="IPR018108">
    <property type="entry name" value="MCP_transmembrane"/>
</dbReference>
<proteinExistence type="inferred from homology"/>
<feature type="region of interest" description="Disordered" evidence="11">
    <location>
        <begin position="200"/>
        <end position="220"/>
    </location>
</feature>
<evidence type="ECO:0000256" key="1">
    <source>
        <dbReference type="ARBA" id="ARBA00004225"/>
    </source>
</evidence>
<protein>
    <recommendedName>
        <fullName evidence="14">Mitochondrial carrier</fullName>
    </recommendedName>
</protein>
<evidence type="ECO:0000256" key="10">
    <source>
        <dbReference type="RuleBase" id="RU000488"/>
    </source>
</evidence>
<feature type="repeat" description="Solcar" evidence="9">
    <location>
        <begin position="30"/>
        <end position="123"/>
    </location>
</feature>
<keyword evidence="4 9" id="KW-0812">Transmembrane</keyword>
<name>A0A8H5HVC2_9AGAR</name>
<keyword evidence="5" id="KW-0677">Repeat</keyword>
<dbReference type="PANTHER" id="PTHR45624:SF31">
    <property type="entry name" value="MITOCHONDRIAL ORNITHINE TRANSPORTER 1"/>
    <property type="match status" value="1"/>
</dbReference>
<keyword evidence="6" id="KW-1133">Transmembrane helix</keyword>
<keyword evidence="7" id="KW-0496">Mitochondrion</keyword>
<accession>A0A8H5HVC2</accession>
<sequence>MHSDGASRSSSKNETQSPNSASEDAVITVKAAVQDIAFGSIAGMVSEVFEYPFDLAKVRLQAQLLSPAGSDGQPRFKGPMDTLMQTRRLEGFKGLYRGLPVPLIGSMAETAAVFVAYSSLKNVIRRYYDSSDELTIPQLTFAAAGAGAAASFIITPIELVKCKLQVQMMNTTTPARVPPIHSPIAPKLLPKDPISSSIYPHPSASRPTLKPATPHSGTSPLPGPLTIVRNVLASNGVGGLWLGHTGTVLRETGGTAVWFAVKEWIARVLKDRRLNDTQFDTQAKSSIPLLPWESAFSGAVAGAVCVAALYPADTVKSAMQTEEELREMRTYQRRALSAAKEWATSSSSALSLSSSTSSPTLSTSSTASKPLPKLLSTAAATTTKSMALETSKKVIETAATNAGSMSFLQTFLQIYRTHGAKGLYSGCGMSMARAVPSSGIVFVVYDGLTAWFS</sequence>
<evidence type="ECO:0000313" key="13">
    <source>
        <dbReference type="Proteomes" id="UP000518752"/>
    </source>
</evidence>
<evidence type="ECO:0000256" key="6">
    <source>
        <dbReference type="ARBA" id="ARBA00022989"/>
    </source>
</evidence>
<dbReference type="Pfam" id="PF00153">
    <property type="entry name" value="Mito_carr"/>
    <property type="match status" value="5"/>
</dbReference>
<evidence type="ECO:0000256" key="2">
    <source>
        <dbReference type="ARBA" id="ARBA00006375"/>
    </source>
</evidence>
<feature type="repeat" description="Solcar" evidence="9">
    <location>
        <begin position="368"/>
        <end position="451"/>
    </location>
</feature>
<evidence type="ECO:0000313" key="12">
    <source>
        <dbReference type="EMBL" id="KAF5390108.1"/>
    </source>
</evidence>
<dbReference type="GO" id="GO:1990575">
    <property type="term" value="P:mitochondrial L-ornithine transmembrane transport"/>
    <property type="evidence" value="ECO:0007669"/>
    <property type="project" value="TreeGrafter"/>
</dbReference>
<keyword evidence="8 9" id="KW-0472">Membrane</keyword>
<dbReference type="InterPro" id="IPR023395">
    <property type="entry name" value="MCP_dom_sf"/>
</dbReference>
<organism evidence="12 13">
    <name type="scientific">Collybiopsis confluens</name>
    <dbReference type="NCBI Taxonomy" id="2823264"/>
    <lineage>
        <taxon>Eukaryota</taxon>
        <taxon>Fungi</taxon>
        <taxon>Dikarya</taxon>
        <taxon>Basidiomycota</taxon>
        <taxon>Agaricomycotina</taxon>
        <taxon>Agaricomycetes</taxon>
        <taxon>Agaricomycetidae</taxon>
        <taxon>Agaricales</taxon>
        <taxon>Marasmiineae</taxon>
        <taxon>Omphalotaceae</taxon>
        <taxon>Collybiopsis</taxon>
    </lineage>
</organism>
<dbReference type="PANTHER" id="PTHR45624">
    <property type="entry name" value="MITOCHONDRIAL BASIC AMINO ACIDS TRANSPORTER-RELATED"/>
    <property type="match status" value="1"/>
</dbReference>
<dbReference type="EMBL" id="JAACJN010000017">
    <property type="protein sequence ID" value="KAF5390108.1"/>
    <property type="molecule type" value="Genomic_DNA"/>
</dbReference>
<dbReference type="PROSITE" id="PS50920">
    <property type="entry name" value="SOLCAR"/>
    <property type="match status" value="3"/>
</dbReference>
<evidence type="ECO:0000256" key="4">
    <source>
        <dbReference type="ARBA" id="ARBA00022692"/>
    </source>
</evidence>
<gene>
    <name evidence="12" type="ORF">D9757_003829</name>
</gene>
<evidence type="ECO:0000256" key="5">
    <source>
        <dbReference type="ARBA" id="ARBA00022737"/>
    </source>
</evidence>
<keyword evidence="13" id="KW-1185">Reference proteome</keyword>
<feature type="region of interest" description="Disordered" evidence="11">
    <location>
        <begin position="1"/>
        <end position="23"/>
    </location>
</feature>
<feature type="compositionally biased region" description="Polar residues" evidence="11">
    <location>
        <begin position="1"/>
        <end position="22"/>
    </location>
</feature>
<dbReference type="Gene3D" id="1.50.40.10">
    <property type="entry name" value="Mitochondrial carrier domain"/>
    <property type="match status" value="2"/>
</dbReference>
<reference evidence="12 13" key="1">
    <citation type="journal article" date="2020" name="ISME J.">
        <title>Uncovering the hidden diversity of litter-decomposition mechanisms in mushroom-forming fungi.</title>
        <authorList>
            <person name="Floudas D."/>
            <person name="Bentzer J."/>
            <person name="Ahren D."/>
            <person name="Johansson T."/>
            <person name="Persson P."/>
            <person name="Tunlid A."/>
        </authorList>
    </citation>
    <scope>NUCLEOTIDE SEQUENCE [LARGE SCALE GENOMIC DNA]</scope>
    <source>
        <strain evidence="12 13">CBS 406.79</strain>
    </source>
</reference>
<evidence type="ECO:0000256" key="7">
    <source>
        <dbReference type="ARBA" id="ARBA00023128"/>
    </source>
</evidence>
<evidence type="ECO:0000256" key="9">
    <source>
        <dbReference type="PROSITE-ProRule" id="PRU00282"/>
    </source>
</evidence>
<feature type="repeat" description="Solcar" evidence="9">
    <location>
        <begin position="134"/>
        <end position="268"/>
    </location>
</feature>
<evidence type="ECO:0000256" key="8">
    <source>
        <dbReference type="ARBA" id="ARBA00023136"/>
    </source>
</evidence>